<organism evidence="3">
    <name type="scientific">Spongospora subterranea</name>
    <dbReference type="NCBI Taxonomy" id="70186"/>
    <lineage>
        <taxon>Eukaryota</taxon>
        <taxon>Sar</taxon>
        <taxon>Rhizaria</taxon>
        <taxon>Endomyxa</taxon>
        <taxon>Phytomyxea</taxon>
        <taxon>Plasmodiophorida</taxon>
        <taxon>Plasmodiophoridae</taxon>
        <taxon>Spongospora</taxon>
    </lineage>
</organism>
<dbReference type="AlphaFoldDB" id="A0A0H5QYT4"/>
<accession>A0A0H5QYT4</accession>
<name>A0A0H5QYT4_9EUKA</name>
<proteinExistence type="predicted"/>
<protein>
    <submittedName>
        <fullName evidence="3">Uncharacterized protein</fullName>
    </submittedName>
</protein>
<evidence type="ECO:0000256" key="2">
    <source>
        <dbReference type="SAM" id="SignalP"/>
    </source>
</evidence>
<evidence type="ECO:0000256" key="1">
    <source>
        <dbReference type="SAM" id="MobiDB-lite"/>
    </source>
</evidence>
<keyword evidence="2" id="KW-0732">Signal</keyword>
<feature type="region of interest" description="Disordered" evidence="1">
    <location>
        <begin position="121"/>
        <end position="146"/>
    </location>
</feature>
<reference evidence="3" key="1">
    <citation type="submission" date="2015-04" db="EMBL/GenBank/DDBJ databases">
        <title>The genome sequence of the plant pathogenic Rhizarian Plasmodiophora brassicae reveals insights in its biotrophic life cycle and the origin of chitin synthesis.</title>
        <authorList>
            <person name="Schwelm A."/>
            <person name="Fogelqvist J."/>
            <person name="Knaust A."/>
            <person name="Julke S."/>
            <person name="Lilja T."/>
            <person name="Dhandapani V."/>
            <person name="Bonilla-Rosso G."/>
            <person name="Karlsson M."/>
            <person name="Shevchenko A."/>
            <person name="Choi S.R."/>
            <person name="Kim H.G."/>
            <person name="Park J.Y."/>
            <person name="Lim Y.P."/>
            <person name="Ludwig-Muller J."/>
            <person name="Dixelius C."/>
        </authorList>
    </citation>
    <scope>NUCLEOTIDE SEQUENCE</scope>
    <source>
        <tissue evidence="3">Potato root galls</tissue>
    </source>
</reference>
<feature type="compositionally biased region" description="Polar residues" evidence="1">
    <location>
        <begin position="130"/>
        <end position="146"/>
    </location>
</feature>
<dbReference type="EMBL" id="HACM01006379">
    <property type="protein sequence ID" value="CRZ06821.1"/>
    <property type="molecule type" value="Transcribed_RNA"/>
</dbReference>
<feature type="signal peptide" evidence="2">
    <location>
        <begin position="1"/>
        <end position="18"/>
    </location>
</feature>
<evidence type="ECO:0000313" key="3">
    <source>
        <dbReference type="EMBL" id="CRZ06821.1"/>
    </source>
</evidence>
<sequence>MVFECSRFLMVRISLCTAMFSLLPPGRYKQLGYALMESIRPAGFSTITCPNDLTEWDLPPPNYIAYPEFPSLLQAARSPTFIRGHVVRPSCSTFTLLFRIGCNLGGSPKIPSLTGFRTHVQHSPGHACHQQGQTGTKLRVSNEQQL</sequence>
<feature type="chain" id="PRO_5005223034" evidence="2">
    <location>
        <begin position="19"/>
        <end position="146"/>
    </location>
</feature>